<keyword evidence="2" id="KW-1185">Reference proteome</keyword>
<proteinExistence type="predicted"/>
<dbReference type="Proteomes" id="UP001385951">
    <property type="component" value="Unassembled WGS sequence"/>
</dbReference>
<accession>A0AAW0GK98</accession>
<gene>
    <name evidence="1" type="ORF">QCA50_007322</name>
</gene>
<protein>
    <submittedName>
        <fullName evidence="1">Uncharacterized protein</fullName>
    </submittedName>
</protein>
<sequence>MALTEGCAVTPNSTLETCCAAVNSTPLFTNGSYGCPFNYTGNLKLQWDECISNDNKSSTAVCASQPETSSAESSRISKLLAAMVITTLIGTLSYV</sequence>
<reference evidence="1 2" key="1">
    <citation type="submission" date="2022-09" db="EMBL/GenBank/DDBJ databases">
        <authorList>
            <person name="Palmer J.M."/>
        </authorList>
    </citation>
    <scope>NUCLEOTIDE SEQUENCE [LARGE SCALE GENOMIC DNA]</scope>
    <source>
        <strain evidence="1 2">DSM 7382</strain>
    </source>
</reference>
<comment type="caution">
    <text evidence="1">The sequence shown here is derived from an EMBL/GenBank/DDBJ whole genome shotgun (WGS) entry which is preliminary data.</text>
</comment>
<organism evidence="1 2">
    <name type="scientific">Cerrena zonata</name>
    <dbReference type="NCBI Taxonomy" id="2478898"/>
    <lineage>
        <taxon>Eukaryota</taxon>
        <taxon>Fungi</taxon>
        <taxon>Dikarya</taxon>
        <taxon>Basidiomycota</taxon>
        <taxon>Agaricomycotina</taxon>
        <taxon>Agaricomycetes</taxon>
        <taxon>Polyporales</taxon>
        <taxon>Cerrenaceae</taxon>
        <taxon>Cerrena</taxon>
    </lineage>
</organism>
<name>A0AAW0GK98_9APHY</name>
<dbReference type="EMBL" id="JASBNA010000008">
    <property type="protein sequence ID" value="KAK7689530.1"/>
    <property type="molecule type" value="Genomic_DNA"/>
</dbReference>
<evidence type="ECO:0000313" key="2">
    <source>
        <dbReference type="Proteomes" id="UP001385951"/>
    </source>
</evidence>
<dbReference type="AlphaFoldDB" id="A0AAW0GK98"/>
<evidence type="ECO:0000313" key="1">
    <source>
        <dbReference type="EMBL" id="KAK7689530.1"/>
    </source>
</evidence>